<sequence>MPSFDIVSELDHHELTNAIDQANREVTTRYDFKGSDSSFDYKDDIITLNSQSDFQIKQMLDILQSKMVKRGIDLKFLEPGTILESGKGARQEVKVREGIETDKAKKIVKMIKDKKMKVQAAIQGEKVRVTGKKRDDLQTVIQMLKEADLDIPLQFINFRD</sequence>
<evidence type="ECO:0000313" key="4">
    <source>
        <dbReference type="EMBL" id="HED10474.1"/>
    </source>
</evidence>
<gene>
    <name evidence="4" type="ORF">ENJ10_07280</name>
</gene>
<evidence type="ECO:0000256" key="3">
    <source>
        <dbReference type="HAMAP-Rule" id="MF_00632"/>
    </source>
</evidence>
<dbReference type="GO" id="GO:0005829">
    <property type="term" value="C:cytosol"/>
    <property type="evidence" value="ECO:0007669"/>
    <property type="project" value="TreeGrafter"/>
</dbReference>
<dbReference type="InterPro" id="IPR007551">
    <property type="entry name" value="YajQ/Smlt4090-like"/>
</dbReference>
<dbReference type="InterPro" id="IPR036183">
    <property type="entry name" value="YajQ-like_sf"/>
</dbReference>
<keyword evidence="1 3" id="KW-0547">Nucleotide-binding</keyword>
<organism evidence="4">
    <name type="scientific">Caldithrix abyssi</name>
    <dbReference type="NCBI Taxonomy" id="187145"/>
    <lineage>
        <taxon>Bacteria</taxon>
        <taxon>Pseudomonadati</taxon>
        <taxon>Calditrichota</taxon>
        <taxon>Calditrichia</taxon>
        <taxon>Calditrichales</taxon>
        <taxon>Calditrichaceae</taxon>
        <taxon>Caldithrix</taxon>
    </lineage>
</organism>
<dbReference type="PANTHER" id="PTHR30476:SF0">
    <property type="entry name" value="UPF0234 PROTEIN YAJQ"/>
    <property type="match status" value="1"/>
</dbReference>
<dbReference type="Gene3D" id="3.30.70.990">
    <property type="entry name" value="YajQ-like, domain 2"/>
    <property type="match status" value="1"/>
</dbReference>
<dbReference type="HAMAP" id="MF_00632">
    <property type="entry name" value="UPF0234"/>
    <property type="match status" value="1"/>
</dbReference>
<dbReference type="PANTHER" id="PTHR30476">
    <property type="entry name" value="UPF0234 PROTEIN YAJQ"/>
    <property type="match status" value="1"/>
</dbReference>
<dbReference type="GO" id="GO:0000166">
    <property type="term" value="F:nucleotide binding"/>
    <property type="evidence" value="ECO:0007669"/>
    <property type="project" value="UniProtKB-UniRule"/>
</dbReference>
<evidence type="ECO:0000256" key="2">
    <source>
        <dbReference type="ARBA" id="ARBA00093450"/>
    </source>
</evidence>
<dbReference type="InterPro" id="IPR035570">
    <property type="entry name" value="UPF0234_N"/>
</dbReference>
<dbReference type="AlphaFoldDB" id="A0A7V1LM00"/>
<dbReference type="Gene3D" id="3.30.70.860">
    <property type="match status" value="1"/>
</dbReference>
<dbReference type="FunFam" id="3.30.70.860:FF:000001">
    <property type="entry name" value="UPF0234 protein YajQ"/>
    <property type="match status" value="1"/>
</dbReference>
<dbReference type="Pfam" id="PF04461">
    <property type="entry name" value="YajQ"/>
    <property type="match status" value="1"/>
</dbReference>
<reference evidence="4" key="1">
    <citation type="journal article" date="2020" name="mSystems">
        <title>Genome- and Community-Level Interaction Insights into Carbon Utilization and Element Cycling Functions of Hydrothermarchaeota in Hydrothermal Sediment.</title>
        <authorList>
            <person name="Zhou Z."/>
            <person name="Liu Y."/>
            <person name="Xu W."/>
            <person name="Pan J."/>
            <person name="Luo Z.H."/>
            <person name="Li M."/>
        </authorList>
    </citation>
    <scope>NUCLEOTIDE SEQUENCE [LARGE SCALE GENOMIC DNA]</scope>
    <source>
        <strain evidence="4">HyVt-456</strain>
    </source>
</reference>
<comment type="similarity">
    <text evidence="2 3">Belongs to the YajQ family.</text>
</comment>
<dbReference type="CDD" id="cd11740">
    <property type="entry name" value="YajQ_like"/>
    <property type="match status" value="1"/>
</dbReference>
<comment type="caution">
    <text evidence="4">The sequence shown here is derived from an EMBL/GenBank/DDBJ whole genome shotgun (WGS) entry which is preliminary data.</text>
</comment>
<dbReference type="EMBL" id="DRLD01000203">
    <property type="protein sequence ID" value="HED10474.1"/>
    <property type="molecule type" value="Genomic_DNA"/>
</dbReference>
<evidence type="ECO:0000256" key="1">
    <source>
        <dbReference type="ARBA" id="ARBA00022741"/>
    </source>
</evidence>
<accession>A0A7V1LM00</accession>
<dbReference type="Proteomes" id="UP000886005">
    <property type="component" value="Unassembled WGS sequence"/>
</dbReference>
<dbReference type="SUPFAM" id="SSF89963">
    <property type="entry name" value="YajQ-like"/>
    <property type="match status" value="2"/>
</dbReference>
<proteinExistence type="inferred from homology"/>
<comment type="function">
    <text evidence="3">Nucleotide-binding protein.</text>
</comment>
<name>A0A7V1LM00_CALAY</name>
<protein>
    <recommendedName>
        <fullName evidence="3">Nucleotide-binding protein ENJ10_07280</fullName>
    </recommendedName>
</protein>
<dbReference type="NCBIfam" id="NF003819">
    <property type="entry name" value="PRK05412.1"/>
    <property type="match status" value="1"/>
</dbReference>
<dbReference type="InterPro" id="IPR035571">
    <property type="entry name" value="UPF0234-like_C"/>
</dbReference>